<comment type="catalytic activity">
    <reaction evidence="1">
        <text>Hydrolyzes the link between N-acetylmuramoyl residues and L-amino acid residues in certain cell-wall glycopeptides.</text>
        <dbReference type="EC" id="3.5.1.28"/>
    </reaction>
</comment>
<dbReference type="GO" id="GO:0071555">
    <property type="term" value="P:cell wall organization"/>
    <property type="evidence" value="ECO:0007669"/>
    <property type="project" value="UniProtKB-KW"/>
</dbReference>
<evidence type="ECO:0000256" key="12">
    <source>
        <dbReference type="ARBA" id="ARBA00042615"/>
    </source>
</evidence>
<evidence type="ECO:0000256" key="4">
    <source>
        <dbReference type="ARBA" id="ARBA00007553"/>
    </source>
</evidence>
<dbReference type="CDD" id="cd06583">
    <property type="entry name" value="PGRP"/>
    <property type="match status" value="1"/>
</dbReference>
<evidence type="ECO:0000256" key="9">
    <source>
        <dbReference type="ARBA" id="ARBA00022833"/>
    </source>
</evidence>
<evidence type="ECO:0000256" key="11">
    <source>
        <dbReference type="ARBA" id="ARBA00039257"/>
    </source>
</evidence>
<gene>
    <name evidence="14" type="primary">ampD</name>
    <name evidence="14" type="ORF">IZU98_18590</name>
</gene>
<dbReference type="PANTHER" id="PTHR30417:SF4">
    <property type="entry name" value="1,6-ANHYDRO-N-ACETYLMURAMYL-L-ALANINE AMIDASE AMPD"/>
    <property type="match status" value="1"/>
</dbReference>
<feature type="domain" description="N-acetylmuramoyl-L-alanine amidase" evidence="13">
    <location>
        <begin position="20"/>
        <end position="171"/>
    </location>
</feature>
<comment type="subcellular location">
    <subcellularLocation>
        <location evidence="3">Cytoplasm</location>
    </subcellularLocation>
</comment>
<dbReference type="NCBIfam" id="NF008758">
    <property type="entry name" value="PRK11789.1"/>
    <property type="match status" value="1"/>
</dbReference>
<dbReference type="Pfam" id="PF01510">
    <property type="entry name" value="Amidase_2"/>
    <property type="match status" value="1"/>
</dbReference>
<comment type="cofactor">
    <cofactor evidence="2">
        <name>Zn(2+)</name>
        <dbReference type="ChEBI" id="CHEBI:29105"/>
    </cofactor>
</comment>
<keyword evidence="6" id="KW-0963">Cytoplasm</keyword>
<keyword evidence="8 14" id="KW-0378">Hydrolase</keyword>
<evidence type="ECO:0000256" key="3">
    <source>
        <dbReference type="ARBA" id="ARBA00004496"/>
    </source>
</evidence>
<protein>
    <recommendedName>
        <fullName evidence="11">1,6-anhydro-N-acetylmuramyl-L-alanine amidase AmpD</fullName>
        <ecNumber evidence="5">3.5.1.28</ecNumber>
    </recommendedName>
    <alternativeName>
        <fullName evidence="12">N-acetylmuramoyl-L-alanine amidase</fullName>
    </alternativeName>
</protein>
<dbReference type="FunFam" id="3.40.80.10:FF:000002">
    <property type="entry name" value="1,6-anhydro-N-acetylmuramyl-L-alanine amidase"/>
    <property type="match status" value="1"/>
</dbReference>
<evidence type="ECO:0000256" key="8">
    <source>
        <dbReference type="ARBA" id="ARBA00022801"/>
    </source>
</evidence>
<dbReference type="PANTHER" id="PTHR30417">
    <property type="entry name" value="N-ACETYLMURAMOYL-L-ALANINE AMIDASE AMID"/>
    <property type="match status" value="1"/>
</dbReference>
<dbReference type="RefSeq" id="WP_104926516.1">
    <property type="nucleotide sequence ID" value="NZ_BQHM01000032.1"/>
</dbReference>
<keyword evidence="10" id="KW-0961">Cell wall biogenesis/degradation</keyword>
<evidence type="ECO:0000313" key="14">
    <source>
        <dbReference type="EMBL" id="QPH48375.1"/>
    </source>
</evidence>
<dbReference type="EMBL" id="CP064946">
    <property type="protein sequence ID" value="QPH48375.1"/>
    <property type="molecule type" value="Genomic_DNA"/>
</dbReference>
<accession>A0A7S9LGM1</accession>
<dbReference type="Gene3D" id="3.40.80.10">
    <property type="entry name" value="Peptidoglycan recognition protein-like"/>
    <property type="match status" value="1"/>
</dbReference>
<evidence type="ECO:0000256" key="10">
    <source>
        <dbReference type="ARBA" id="ARBA00023316"/>
    </source>
</evidence>
<keyword evidence="9" id="KW-0862">Zinc</keyword>
<dbReference type="SMART" id="SM00644">
    <property type="entry name" value="Ami_2"/>
    <property type="match status" value="1"/>
</dbReference>
<comment type="similarity">
    <text evidence="4">Belongs to the N-acetylmuramoyl-L-alanine amidase 2 family.</text>
</comment>
<dbReference type="InterPro" id="IPR002502">
    <property type="entry name" value="Amidase_domain"/>
</dbReference>
<dbReference type="EC" id="3.5.1.28" evidence="5"/>
<dbReference type="AlphaFoldDB" id="A0A7S9LGM1"/>
<evidence type="ECO:0000313" key="15">
    <source>
        <dbReference type="Proteomes" id="UP000594430"/>
    </source>
</evidence>
<dbReference type="InterPro" id="IPR051206">
    <property type="entry name" value="NAMLAA_amidase_2"/>
</dbReference>
<reference evidence="14 15" key="1">
    <citation type="submission" date="2020-11" db="EMBL/GenBank/DDBJ databases">
        <title>Pseudomonas fulva producing VIM-24.</title>
        <authorList>
            <person name="Liu S."/>
        </authorList>
    </citation>
    <scope>NUCLEOTIDE SEQUENCE [LARGE SCALE GENOMIC DNA]</scope>
    <source>
        <strain evidence="14 15">ZDHY414</strain>
    </source>
</reference>
<dbReference type="GO" id="GO:0008745">
    <property type="term" value="F:N-acetylmuramoyl-L-alanine amidase activity"/>
    <property type="evidence" value="ECO:0007669"/>
    <property type="project" value="UniProtKB-EC"/>
</dbReference>
<evidence type="ECO:0000256" key="7">
    <source>
        <dbReference type="ARBA" id="ARBA00022723"/>
    </source>
</evidence>
<proteinExistence type="inferred from homology"/>
<keyword evidence="7" id="KW-0479">Metal-binding</keyword>
<evidence type="ECO:0000256" key="1">
    <source>
        <dbReference type="ARBA" id="ARBA00001561"/>
    </source>
</evidence>
<name>A0A7S9LGM1_9PSED</name>
<evidence type="ECO:0000256" key="6">
    <source>
        <dbReference type="ARBA" id="ARBA00022490"/>
    </source>
</evidence>
<evidence type="ECO:0000256" key="5">
    <source>
        <dbReference type="ARBA" id="ARBA00011901"/>
    </source>
</evidence>
<dbReference type="GO" id="GO:0009254">
    <property type="term" value="P:peptidoglycan turnover"/>
    <property type="evidence" value="ECO:0007669"/>
    <property type="project" value="TreeGrafter"/>
</dbReference>
<dbReference type="Proteomes" id="UP000594430">
    <property type="component" value="Chromosome"/>
</dbReference>
<organism evidence="14 15">
    <name type="scientific">Pseudomonas fulva</name>
    <dbReference type="NCBI Taxonomy" id="47880"/>
    <lineage>
        <taxon>Bacteria</taxon>
        <taxon>Pseudomonadati</taxon>
        <taxon>Pseudomonadota</taxon>
        <taxon>Gammaproteobacteria</taxon>
        <taxon>Pseudomonadales</taxon>
        <taxon>Pseudomonadaceae</taxon>
        <taxon>Pseudomonas</taxon>
    </lineage>
</organism>
<evidence type="ECO:0000256" key="2">
    <source>
        <dbReference type="ARBA" id="ARBA00001947"/>
    </source>
</evidence>
<dbReference type="SUPFAM" id="SSF55846">
    <property type="entry name" value="N-acetylmuramoyl-L-alanine amidase-like"/>
    <property type="match status" value="1"/>
</dbReference>
<evidence type="ECO:0000259" key="13">
    <source>
        <dbReference type="SMART" id="SM00644"/>
    </source>
</evidence>
<sequence length="188" mass="21249">MQLDRATGWFHGDGITHCPSPNFNVRPQGEHISLLVLHNISLPPANFGGGYVQAFFQNRLDPNAHPYFATIEHLKVSAHLFIERGGAVTQFVSLHDRAWHAGVSCFDGREGCNDFSIGIELEGTDHIPYTEAQYLTLDRLTRHIRKAWPAITPERIQGHSDIAPQRKTDPGPAFDWERYRQALQRNEG</sequence>
<dbReference type="InterPro" id="IPR036505">
    <property type="entry name" value="Amidase/PGRP_sf"/>
</dbReference>
<dbReference type="GO" id="GO:0046872">
    <property type="term" value="F:metal ion binding"/>
    <property type="evidence" value="ECO:0007669"/>
    <property type="project" value="UniProtKB-KW"/>
</dbReference>
<dbReference type="GO" id="GO:0009253">
    <property type="term" value="P:peptidoglycan catabolic process"/>
    <property type="evidence" value="ECO:0007669"/>
    <property type="project" value="InterPro"/>
</dbReference>
<dbReference type="GO" id="GO:0005737">
    <property type="term" value="C:cytoplasm"/>
    <property type="evidence" value="ECO:0007669"/>
    <property type="project" value="UniProtKB-SubCell"/>
</dbReference>